<feature type="region of interest" description="Disordered" evidence="1">
    <location>
        <begin position="184"/>
        <end position="209"/>
    </location>
</feature>
<dbReference type="AlphaFoldDB" id="A0AAD6EIV4"/>
<comment type="caution">
    <text evidence="2">The sequence shown here is derived from an EMBL/GenBank/DDBJ whole genome shotgun (WGS) entry which is preliminary data.</text>
</comment>
<proteinExistence type="predicted"/>
<gene>
    <name evidence="2" type="ORF">N7537_002910</name>
</gene>
<dbReference type="Proteomes" id="UP001213799">
    <property type="component" value="Unassembled WGS sequence"/>
</dbReference>
<organism evidence="2 3">
    <name type="scientific">Penicillium hordei</name>
    <dbReference type="NCBI Taxonomy" id="40994"/>
    <lineage>
        <taxon>Eukaryota</taxon>
        <taxon>Fungi</taxon>
        <taxon>Dikarya</taxon>
        <taxon>Ascomycota</taxon>
        <taxon>Pezizomycotina</taxon>
        <taxon>Eurotiomycetes</taxon>
        <taxon>Eurotiomycetidae</taxon>
        <taxon>Eurotiales</taxon>
        <taxon>Aspergillaceae</taxon>
        <taxon>Penicillium</taxon>
    </lineage>
</organism>
<evidence type="ECO:0000313" key="2">
    <source>
        <dbReference type="EMBL" id="KAJ5617796.1"/>
    </source>
</evidence>
<protein>
    <submittedName>
        <fullName evidence="2">Uncharacterized protein</fullName>
    </submittedName>
</protein>
<dbReference type="GeneID" id="81584210"/>
<reference evidence="2" key="2">
    <citation type="submission" date="2023-01" db="EMBL/GenBank/DDBJ databases">
        <authorList>
            <person name="Petersen C."/>
        </authorList>
    </citation>
    <scope>NUCLEOTIDE SEQUENCE</scope>
    <source>
        <strain evidence="2">IBT 12815</strain>
    </source>
</reference>
<feature type="compositionally biased region" description="Acidic residues" evidence="1">
    <location>
        <begin position="188"/>
        <end position="202"/>
    </location>
</feature>
<sequence length="209" mass="22531">MNCSFSKQTRCSFPGPHPPNWIIQWLRANEVDLALPAGSVARVAGPISVLAHAGVPFSVDEGSVPCSTSTRSKQHSPEYSTKWYKTPLDDRSLAKDINGIIVACKNLREIRVRVAYDIKKLSKFTGDGGSSEETLEDDQPNPFYDSDSEHGDDDTGSADARSENDGLEVNSVNFALGVGSVDLNSDVIDSDNVDGGDVDSDVDTSHIDK</sequence>
<reference evidence="2" key="1">
    <citation type="journal article" date="2023" name="IMA Fungus">
        <title>Comparative genomic study of the Penicillium genus elucidates a diverse pangenome and 15 lateral gene transfer events.</title>
        <authorList>
            <person name="Petersen C."/>
            <person name="Sorensen T."/>
            <person name="Nielsen M.R."/>
            <person name="Sondergaard T.E."/>
            <person name="Sorensen J.L."/>
            <person name="Fitzpatrick D.A."/>
            <person name="Frisvad J.C."/>
            <person name="Nielsen K.L."/>
        </authorList>
    </citation>
    <scope>NUCLEOTIDE SEQUENCE</scope>
    <source>
        <strain evidence="2">IBT 12815</strain>
    </source>
</reference>
<evidence type="ECO:0000313" key="3">
    <source>
        <dbReference type="Proteomes" id="UP001213799"/>
    </source>
</evidence>
<dbReference type="EMBL" id="JAQJAE010000001">
    <property type="protein sequence ID" value="KAJ5617796.1"/>
    <property type="molecule type" value="Genomic_DNA"/>
</dbReference>
<dbReference type="RefSeq" id="XP_056758963.1">
    <property type="nucleotide sequence ID" value="XM_056893968.1"/>
</dbReference>
<accession>A0AAD6EIV4</accession>
<keyword evidence="3" id="KW-1185">Reference proteome</keyword>
<evidence type="ECO:0000256" key="1">
    <source>
        <dbReference type="SAM" id="MobiDB-lite"/>
    </source>
</evidence>
<feature type="region of interest" description="Disordered" evidence="1">
    <location>
        <begin position="124"/>
        <end position="166"/>
    </location>
</feature>
<name>A0AAD6EIV4_9EURO</name>